<dbReference type="AlphaFoldDB" id="A0A561PCT5"/>
<dbReference type="GO" id="GO:0005506">
    <property type="term" value="F:iron ion binding"/>
    <property type="evidence" value="ECO:0007669"/>
    <property type="project" value="InterPro"/>
</dbReference>
<dbReference type="PANTHER" id="PTHR47627">
    <property type="entry name" value="RUBREDOXIN"/>
    <property type="match status" value="1"/>
</dbReference>
<dbReference type="RefSeq" id="WP_145673163.1">
    <property type="nucleotide sequence ID" value="NZ_VIWO01000008.1"/>
</dbReference>
<keyword evidence="5" id="KW-0408">Iron</keyword>
<keyword evidence="2" id="KW-0813">Transport</keyword>
<keyword evidence="8" id="KW-1185">Reference proteome</keyword>
<dbReference type="InterPro" id="IPR024935">
    <property type="entry name" value="Rubredoxin_dom"/>
</dbReference>
<dbReference type="EMBL" id="VIWO01000008">
    <property type="protein sequence ID" value="TWF35880.1"/>
    <property type="molecule type" value="Genomic_DNA"/>
</dbReference>
<feature type="domain" description="Rubredoxin-like" evidence="6">
    <location>
        <begin position="424"/>
        <end position="475"/>
    </location>
</feature>
<dbReference type="CDD" id="cd00730">
    <property type="entry name" value="rubredoxin"/>
    <property type="match status" value="1"/>
</dbReference>
<evidence type="ECO:0000259" key="6">
    <source>
        <dbReference type="PROSITE" id="PS50903"/>
    </source>
</evidence>
<keyword evidence="3" id="KW-0479">Metal-binding</keyword>
<dbReference type="OrthoDB" id="9758182at2"/>
<comment type="cofactor">
    <cofactor evidence="1">
        <name>Fe(3+)</name>
        <dbReference type="ChEBI" id="CHEBI:29034"/>
    </cofactor>
</comment>
<evidence type="ECO:0000313" key="8">
    <source>
        <dbReference type="Proteomes" id="UP000320811"/>
    </source>
</evidence>
<evidence type="ECO:0000256" key="1">
    <source>
        <dbReference type="ARBA" id="ARBA00001965"/>
    </source>
</evidence>
<proteinExistence type="predicted"/>
<sequence>MTKHSHTLSVNFTGGIISPGFLLELLETATDAQATHVRFGLRQQLLIDIPDKHLDTFKQACTAKQIFFATQPNMMSAYPAAGIFVQNSWLSEGIYKDVFNLFEEMPSLKVNICDSGQTFVPLFTGHINWITSSYTHYWYLYLRLPGSQQLYVWPELIYTNHIAEVSKAVESFLLAGHSPEQAYATVKDSLSYISRAKDRDLDLPAFHLPYYEGFNKYDNNYWLGIYRRDEDFPIDFLKEVCTICLETRTGQLYATPWKSLIIKNIDARHRPLWDYVLGKHGINVRHAANELNWQVEDNCEDGLILKRHVIRYFDTADVRTYGLCFSVRVRHPASLFGTVVIRRQENKYGSKLKYMQRYDILYTADYNANSAQLMVYREAVTKEQLGPYIVALCKTFYEQRSAANVLQHYVTEQASLTVHAVEEKQVYQCTTCLTVYDEAVGDAEQGVAAGTPFTSLPADYGCSICAAPVADFTMVRESTLLAQPA</sequence>
<dbReference type="Proteomes" id="UP000320811">
    <property type="component" value="Unassembled WGS sequence"/>
</dbReference>
<dbReference type="GO" id="GO:0043448">
    <property type="term" value="P:alkane catabolic process"/>
    <property type="evidence" value="ECO:0007669"/>
    <property type="project" value="TreeGrafter"/>
</dbReference>
<gene>
    <name evidence="7" type="ORF">FHW36_108236</name>
</gene>
<evidence type="ECO:0000256" key="2">
    <source>
        <dbReference type="ARBA" id="ARBA00022448"/>
    </source>
</evidence>
<dbReference type="SUPFAM" id="SSF57802">
    <property type="entry name" value="Rubredoxin-like"/>
    <property type="match status" value="1"/>
</dbReference>
<dbReference type="Pfam" id="PF00301">
    <property type="entry name" value="Rubredoxin"/>
    <property type="match status" value="1"/>
</dbReference>
<protein>
    <submittedName>
        <fullName evidence="7">Rubredoxin</fullName>
    </submittedName>
</protein>
<comment type="caution">
    <text evidence="7">The sequence shown here is derived from an EMBL/GenBank/DDBJ whole genome shotgun (WGS) entry which is preliminary data.</text>
</comment>
<dbReference type="Gene3D" id="2.20.28.10">
    <property type="match status" value="1"/>
</dbReference>
<name>A0A561PCT5_9BACT</name>
<keyword evidence="4" id="KW-0249">Electron transport</keyword>
<dbReference type="GO" id="GO:0009055">
    <property type="term" value="F:electron transfer activity"/>
    <property type="evidence" value="ECO:0007669"/>
    <property type="project" value="TreeGrafter"/>
</dbReference>
<dbReference type="InterPro" id="IPR024934">
    <property type="entry name" value="Rubredoxin-like_dom"/>
</dbReference>
<evidence type="ECO:0000256" key="5">
    <source>
        <dbReference type="ARBA" id="ARBA00023004"/>
    </source>
</evidence>
<dbReference type="PANTHER" id="PTHR47627:SF1">
    <property type="entry name" value="RUBREDOXIN-1-RELATED"/>
    <property type="match status" value="1"/>
</dbReference>
<accession>A0A561PCT5</accession>
<evidence type="ECO:0000313" key="7">
    <source>
        <dbReference type="EMBL" id="TWF35880.1"/>
    </source>
</evidence>
<dbReference type="InterPro" id="IPR050526">
    <property type="entry name" value="Rubredoxin_ET"/>
</dbReference>
<dbReference type="PROSITE" id="PS50903">
    <property type="entry name" value="RUBREDOXIN_LIKE"/>
    <property type="match status" value="1"/>
</dbReference>
<organism evidence="7 8">
    <name type="scientific">Chitinophaga polysaccharea</name>
    <dbReference type="NCBI Taxonomy" id="1293035"/>
    <lineage>
        <taxon>Bacteria</taxon>
        <taxon>Pseudomonadati</taxon>
        <taxon>Bacteroidota</taxon>
        <taxon>Chitinophagia</taxon>
        <taxon>Chitinophagales</taxon>
        <taxon>Chitinophagaceae</taxon>
        <taxon>Chitinophaga</taxon>
    </lineage>
</organism>
<reference evidence="7 8" key="1">
    <citation type="submission" date="2019-06" db="EMBL/GenBank/DDBJ databases">
        <title>Sorghum-associated microbial communities from plants grown in Nebraska, USA.</title>
        <authorList>
            <person name="Schachtman D."/>
        </authorList>
    </citation>
    <scope>NUCLEOTIDE SEQUENCE [LARGE SCALE GENOMIC DNA]</scope>
    <source>
        <strain evidence="7 8">1209</strain>
    </source>
</reference>
<evidence type="ECO:0000256" key="4">
    <source>
        <dbReference type="ARBA" id="ARBA00022982"/>
    </source>
</evidence>
<evidence type="ECO:0000256" key="3">
    <source>
        <dbReference type="ARBA" id="ARBA00022723"/>
    </source>
</evidence>